<reference evidence="1" key="1">
    <citation type="submission" date="2022-07" db="EMBL/GenBank/DDBJ databases">
        <authorList>
            <person name="Macas J."/>
            <person name="Novak P."/>
            <person name="Neumann P."/>
        </authorList>
    </citation>
    <scope>NUCLEOTIDE SEQUENCE</scope>
</reference>
<gene>
    <name evidence="1" type="ORF">CEPIT_LOCUS2956</name>
</gene>
<accession>A0AAV0C8A9</accession>
<comment type="caution">
    <text evidence="1">The sequence shown here is derived from an EMBL/GenBank/DDBJ whole genome shotgun (WGS) entry which is preliminary data.</text>
</comment>
<evidence type="ECO:0000313" key="2">
    <source>
        <dbReference type="Proteomes" id="UP001152523"/>
    </source>
</evidence>
<protein>
    <submittedName>
        <fullName evidence="1">Uncharacterized protein</fullName>
    </submittedName>
</protein>
<name>A0AAV0C8A9_9ASTE</name>
<sequence>MALSDTQLKDTRTALIHSPGSEKMIYVHNSVKGISLKSSLTCFKSIYTQHSPSQYEDLWSESDYRVLILVGFSKKSNEVRECGKSMTSSFSPAICSKLFVGFCQVIAEARRELERLEMRVEFNRVAPFDSRKNCCIQ</sequence>
<keyword evidence="2" id="KW-1185">Reference proteome</keyword>
<evidence type="ECO:0000313" key="1">
    <source>
        <dbReference type="EMBL" id="CAH9069031.1"/>
    </source>
</evidence>
<organism evidence="1 2">
    <name type="scientific">Cuscuta epithymum</name>
    <dbReference type="NCBI Taxonomy" id="186058"/>
    <lineage>
        <taxon>Eukaryota</taxon>
        <taxon>Viridiplantae</taxon>
        <taxon>Streptophyta</taxon>
        <taxon>Embryophyta</taxon>
        <taxon>Tracheophyta</taxon>
        <taxon>Spermatophyta</taxon>
        <taxon>Magnoliopsida</taxon>
        <taxon>eudicotyledons</taxon>
        <taxon>Gunneridae</taxon>
        <taxon>Pentapetalae</taxon>
        <taxon>asterids</taxon>
        <taxon>lamiids</taxon>
        <taxon>Solanales</taxon>
        <taxon>Convolvulaceae</taxon>
        <taxon>Cuscuteae</taxon>
        <taxon>Cuscuta</taxon>
        <taxon>Cuscuta subgen. Cuscuta</taxon>
    </lineage>
</organism>
<dbReference type="AlphaFoldDB" id="A0AAV0C8A9"/>
<dbReference type="EMBL" id="CAMAPF010000015">
    <property type="protein sequence ID" value="CAH9069031.1"/>
    <property type="molecule type" value="Genomic_DNA"/>
</dbReference>
<dbReference type="Proteomes" id="UP001152523">
    <property type="component" value="Unassembled WGS sequence"/>
</dbReference>
<proteinExistence type="predicted"/>